<evidence type="ECO:0000259" key="6">
    <source>
        <dbReference type="Pfam" id="PF23024"/>
    </source>
</evidence>
<dbReference type="CDD" id="cd05931">
    <property type="entry name" value="FAAL"/>
    <property type="match status" value="1"/>
</dbReference>
<organism evidence="7 8">
    <name type="scientific">Streptomyces xiamenensis</name>
    <dbReference type="NCBI Taxonomy" id="408015"/>
    <lineage>
        <taxon>Bacteria</taxon>
        <taxon>Bacillati</taxon>
        <taxon>Actinomycetota</taxon>
        <taxon>Actinomycetes</taxon>
        <taxon>Kitasatosporales</taxon>
        <taxon>Streptomycetaceae</taxon>
        <taxon>Streptomyces</taxon>
    </lineage>
</organism>
<evidence type="ECO:0000259" key="5">
    <source>
        <dbReference type="Pfam" id="PF00501"/>
    </source>
</evidence>
<dbReference type="PROSITE" id="PS00455">
    <property type="entry name" value="AMP_BINDING"/>
    <property type="match status" value="1"/>
</dbReference>
<accession>A0A0F7FQC1</accession>
<dbReference type="HOGENOM" id="CLU_000022_23_7_11"/>
<dbReference type="Gene3D" id="3.40.50.12780">
    <property type="entry name" value="N-terminal domain of ligase-like"/>
    <property type="match status" value="1"/>
</dbReference>
<name>A0A0F7FQC1_9ACTN</name>
<dbReference type="GO" id="GO:0006633">
    <property type="term" value="P:fatty acid biosynthetic process"/>
    <property type="evidence" value="ECO:0007669"/>
    <property type="project" value="TreeGrafter"/>
</dbReference>
<dbReference type="InterPro" id="IPR025110">
    <property type="entry name" value="AMP-bd_C"/>
</dbReference>
<evidence type="ECO:0000256" key="3">
    <source>
        <dbReference type="ARBA" id="ARBA00022832"/>
    </source>
</evidence>
<evidence type="ECO:0000256" key="4">
    <source>
        <dbReference type="ARBA" id="ARBA00023098"/>
    </source>
</evidence>
<dbReference type="SUPFAM" id="SSF56801">
    <property type="entry name" value="Acetyl-CoA synthetase-like"/>
    <property type="match status" value="1"/>
</dbReference>
<keyword evidence="4" id="KW-0443">Lipid metabolism</keyword>
<dbReference type="EMBL" id="CP009922">
    <property type="protein sequence ID" value="AKG41582.1"/>
    <property type="molecule type" value="Genomic_DNA"/>
</dbReference>
<dbReference type="RefSeq" id="WP_046722667.1">
    <property type="nucleotide sequence ID" value="NZ_CP009922.3"/>
</dbReference>
<dbReference type="GO" id="GO:0070566">
    <property type="term" value="F:adenylyltransferase activity"/>
    <property type="evidence" value="ECO:0007669"/>
    <property type="project" value="TreeGrafter"/>
</dbReference>
<keyword evidence="2" id="KW-0436">Ligase</keyword>
<feature type="domain" description="AMP-binding enzyme C-terminal" evidence="6">
    <location>
        <begin position="470"/>
        <end position="583"/>
    </location>
</feature>
<dbReference type="InterPro" id="IPR042099">
    <property type="entry name" value="ANL_N_sf"/>
</dbReference>
<dbReference type="InterPro" id="IPR000873">
    <property type="entry name" value="AMP-dep_synth/lig_dom"/>
</dbReference>
<evidence type="ECO:0000256" key="2">
    <source>
        <dbReference type="ARBA" id="ARBA00022598"/>
    </source>
</evidence>
<proteinExistence type="inferred from homology"/>
<dbReference type="InterPro" id="IPR040097">
    <property type="entry name" value="FAAL/FAAC"/>
</dbReference>
<sequence>MTATRLDPHVDVRTLVDALRLRSEKQPDDTAYVFLRSGEEPHESLTYRELHEAARTRAAGFAATGLSGQSAVLLYPSGLEFVRTLLGCMYGRVTGAPVQVPRHGDEVLRLRRIADDSGSSTVLTTAEVIRDLRERFGDLPALAGLTLVATDGVDPASEPRTPDGDYGAPTPPAPGDIALLQYTSGSTGDPKGVVVSHANFLANVAETDELWPCEPHGAVVNWLPLFHDMGMLFGVVMPLWAGIPSHLMTPDAFIRRPARWLEAMARYGGTHTAAPSFAYELCARAAAESKMSGVGDLSRWRVAVNGAEPVRWSTIRSFTEAFAPYGFDSRAMCPGYGLAENTLKVTGTRDDREPGVLWLSADALRDGVAEPVAESAEGAVPAVSSGATVAGTRIRIVEPEIRQELADPWIGEIWVSGPCVAGGYLGRPGASENTFRARLADDGSGTTYLRTGDLGFLYDGELYVTGRLKDVIIRKGRNHYPQDIELSAEGAVPGLRPNCAAAFSFDDGERERLVVVVEADGRVLNSVGAEGVRRRVHDAVRETHRMIPDDVLVVRRGALPKTSSGKVQRRACMHAYRKSTLRTVSAPATAAIGGEL</sequence>
<reference evidence="7" key="1">
    <citation type="submission" date="2019-08" db="EMBL/GenBank/DDBJ databases">
        <title>Complete genome sequence of a mangrove-derived Streptomyces xiamenensis.</title>
        <authorList>
            <person name="Xu J."/>
        </authorList>
    </citation>
    <scope>NUCLEOTIDE SEQUENCE</scope>
    <source>
        <strain evidence="7">318</strain>
    </source>
</reference>
<feature type="domain" description="AMP-dependent synthetase/ligase" evidence="5">
    <location>
        <begin position="22"/>
        <end position="425"/>
    </location>
</feature>
<comment type="similarity">
    <text evidence="1">Belongs to the ATP-dependent AMP-binding enzyme family.</text>
</comment>
<dbReference type="STRING" id="408015.SXIM_01980"/>
<evidence type="ECO:0000256" key="1">
    <source>
        <dbReference type="ARBA" id="ARBA00006432"/>
    </source>
</evidence>
<dbReference type="Gene3D" id="3.30.300.30">
    <property type="match status" value="1"/>
</dbReference>
<dbReference type="Proteomes" id="UP000034034">
    <property type="component" value="Chromosome"/>
</dbReference>
<protein>
    <submittedName>
        <fullName evidence="7">Peptide synthetase NRPS5-4-3</fullName>
    </submittedName>
</protein>
<dbReference type="GO" id="GO:0005886">
    <property type="term" value="C:plasma membrane"/>
    <property type="evidence" value="ECO:0007669"/>
    <property type="project" value="TreeGrafter"/>
</dbReference>
<dbReference type="PATRIC" id="fig|408015.6.peg.217"/>
<evidence type="ECO:0000313" key="7">
    <source>
        <dbReference type="EMBL" id="AKG41582.1"/>
    </source>
</evidence>
<keyword evidence="8" id="KW-1185">Reference proteome</keyword>
<gene>
    <name evidence="7" type="ORF">SXIM_01980</name>
</gene>
<dbReference type="KEGG" id="sxi:SXIM_01980"/>
<dbReference type="FunFam" id="3.40.50.12780:FF:000013">
    <property type="entry name" value="Long-chain-fatty-acid--AMP ligase FadD32"/>
    <property type="match status" value="1"/>
</dbReference>
<dbReference type="InterPro" id="IPR020845">
    <property type="entry name" value="AMP-binding_CS"/>
</dbReference>
<dbReference type="PANTHER" id="PTHR22754:SF32">
    <property type="entry name" value="DISCO-INTERACTING PROTEIN 2"/>
    <property type="match status" value="1"/>
</dbReference>
<dbReference type="InterPro" id="IPR045851">
    <property type="entry name" value="AMP-bd_C_sf"/>
</dbReference>
<evidence type="ECO:0000313" key="8">
    <source>
        <dbReference type="Proteomes" id="UP000034034"/>
    </source>
</evidence>
<dbReference type="AlphaFoldDB" id="A0A0F7FQC1"/>
<dbReference type="Pfam" id="PF00501">
    <property type="entry name" value="AMP-binding"/>
    <property type="match status" value="1"/>
</dbReference>
<keyword evidence="3" id="KW-0276">Fatty acid metabolism</keyword>
<dbReference type="GO" id="GO:0016874">
    <property type="term" value="F:ligase activity"/>
    <property type="evidence" value="ECO:0007669"/>
    <property type="project" value="UniProtKB-KW"/>
</dbReference>
<dbReference type="GO" id="GO:0071766">
    <property type="term" value="P:Actinobacterium-type cell wall biogenesis"/>
    <property type="evidence" value="ECO:0007669"/>
    <property type="project" value="UniProtKB-ARBA"/>
</dbReference>
<dbReference type="Pfam" id="PF23024">
    <property type="entry name" value="AMP-dom_DIP2-like"/>
    <property type="match status" value="1"/>
</dbReference>
<dbReference type="PANTHER" id="PTHR22754">
    <property type="entry name" value="DISCO-INTERACTING PROTEIN 2 DIP2 -RELATED"/>
    <property type="match status" value="1"/>
</dbReference>